<protein>
    <submittedName>
        <fullName evidence="1">Related to ATP10-F1F0 ATPase complex assembly protein</fullName>
    </submittedName>
</protein>
<dbReference type="AlphaFoldDB" id="G4T7K5"/>
<dbReference type="Pfam" id="PF05176">
    <property type="entry name" value="ATP-synt_10"/>
    <property type="match status" value="2"/>
</dbReference>
<dbReference type="PANTHER" id="PTHR28106:SF1">
    <property type="entry name" value="MITOCHONDRIAL ATPASE COMPLEX SUBUNIT ATP10"/>
    <property type="match status" value="1"/>
</dbReference>
<dbReference type="EMBL" id="CAFZ01000012">
    <property type="protein sequence ID" value="CCA67304.1"/>
    <property type="molecule type" value="Genomic_DNA"/>
</dbReference>
<dbReference type="STRING" id="1109443.G4T7K5"/>
<proteinExistence type="predicted"/>
<dbReference type="InParanoid" id="G4T7K5"/>
<organism evidence="1 2">
    <name type="scientific">Serendipita indica (strain DSM 11827)</name>
    <name type="common">Root endophyte fungus</name>
    <name type="synonym">Piriformospora indica</name>
    <dbReference type="NCBI Taxonomy" id="1109443"/>
    <lineage>
        <taxon>Eukaryota</taxon>
        <taxon>Fungi</taxon>
        <taxon>Dikarya</taxon>
        <taxon>Basidiomycota</taxon>
        <taxon>Agaricomycotina</taxon>
        <taxon>Agaricomycetes</taxon>
        <taxon>Sebacinales</taxon>
        <taxon>Serendipitaceae</taxon>
        <taxon>Serendipita</taxon>
    </lineage>
</organism>
<name>G4T7K5_SERID</name>
<dbReference type="HOGENOM" id="CLU_047290_0_0_1"/>
<accession>G4T7K5</accession>
<gene>
    <name evidence="1" type="ORF">PIIN_01137</name>
</gene>
<dbReference type="FunCoup" id="G4T7K5">
    <property type="interactions" value="38"/>
</dbReference>
<keyword evidence="2" id="KW-1185">Reference proteome</keyword>
<dbReference type="InterPro" id="IPR007849">
    <property type="entry name" value="ATP10"/>
</dbReference>
<dbReference type="eggNOG" id="KOG4614">
    <property type="taxonomic scope" value="Eukaryota"/>
</dbReference>
<dbReference type="PANTHER" id="PTHR28106">
    <property type="entry name" value="MITOCHONDRIAL ATPASE COMPLEX SUBUNIT ATP10"/>
    <property type="match status" value="1"/>
</dbReference>
<evidence type="ECO:0000313" key="2">
    <source>
        <dbReference type="Proteomes" id="UP000007148"/>
    </source>
</evidence>
<sequence length="332" mass="37956">MEDLQKFTWLQQYIHTPYKIEQKENDEKVKATPLGVLPRPLGVHERPRWTPLSKEEKTQRFLDEELRKEREDILKRVSGEAYYADFHKLSFHGGKRWIAPEQLIKEERSLYLPNLSGKTLASSPAILSTGMGQDERRAQLMSLGPSIPTLDGKAHVAQLVRGNVSLVAIVNSQISHEQVKSWTSQIAERWRSHERFRFIHVNLQQNPLRTFLVSFFTSGLKKTIPRHFHQTYILSYDNVDYIREAIGLENKFVGHLYLVDWEGRIRWAGCGSPWNGDNSVSTAGHMLPIPEGGPSGQVAEGIVQGLGEVQRLERCLQVLMTRLDALTRTGKI</sequence>
<reference evidence="1 2" key="1">
    <citation type="journal article" date="2011" name="PLoS Pathog.">
        <title>Endophytic Life Strategies Decoded by Genome and Transcriptome Analyses of the Mutualistic Root Symbiont Piriformospora indica.</title>
        <authorList>
            <person name="Zuccaro A."/>
            <person name="Lahrmann U."/>
            <person name="Guldener U."/>
            <person name="Langen G."/>
            <person name="Pfiffi S."/>
            <person name="Biedenkopf D."/>
            <person name="Wong P."/>
            <person name="Samans B."/>
            <person name="Grimm C."/>
            <person name="Basiewicz M."/>
            <person name="Murat C."/>
            <person name="Martin F."/>
            <person name="Kogel K.H."/>
        </authorList>
    </citation>
    <scope>NUCLEOTIDE SEQUENCE [LARGE SCALE GENOMIC DNA]</scope>
    <source>
        <strain evidence="1 2">DSM 11827</strain>
    </source>
</reference>
<dbReference type="GO" id="GO:0005743">
    <property type="term" value="C:mitochondrial inner membrane"/>
    <property type="evidence" value="ECO:0007669"/>
    <property type="project" value="TreeGrafter"/>
</dbReference>
<evidence type="ECO:0000313" key="1">
    <source>
        <dbReference type="EMBL" id="CCA67304.1"/>
    </source>
</evidence>
<dbReference type="GO" id="GO:0033615">
    <property type="term" value="P:mitochondrial proton-transporting ATP synthase complex assembly"/>
    <property type="evidence" value="ECO:0007669"/>
    <property type="project" value="TreeGrafter"/>
</dbReference>
<dbReference type="OrthoDB" id="17089at2759"/>
<dbReference type="Proteomes" id="UP000007148">
    <property type="component" value="Unassembled WGS sequence"/>
</dbReference>
<comment type="caution">
    <text evidence="1">The sequence shown here is derived from an EMBL/GenBank/DDBJ whole genome shotgun (WGS) entry which is preliminary data.</text>
</comment>